<accession>A0A2J6RHI4</accession>
<feature type="non-terminal residue" evidence="5">
    <location>
        <position position="265"/>
    </location>
</feature>
<organism evidence="5 6">
    <name type="scientific">Hyaloscypha variabilis (strain UAMH 11265 / GT02V1 / F)</name>
    <name type="common">Meliniomyces variabilis</name>
    <dbReference type="NCBI Taxonomy" id="1149755"/>
    <lineage>
        <taxon>Eukaryota</taxon>
        <taxon>Fungi</taxon>
        <taxon>Dikarya</taxon>
        <taxon>Ascomycota</taxon>
        <taxon>Pezizomycotina</taxon>
        <taxon>Leotiomycetes</taxon>
        <taxon>Helotiales</taxon>
        <taxon>Hyaloscyphaceae</taxon>
        <taxon>Hyaloscypha</taxon>
        <taxon>Hyaloscypha variabilis</taxon>
    </lineage>
</organism>
<gene>
    <name evidence="5" type="ORF">L207DRAFT_462417</name>
</gene>
<feature type="domain" description="NAD(P)-binding" evidence="4">
    <location>
        <begin position="14"/>
        <end position="209"/>
    </location>
</feature>
<name>A0A2J6RHI4_HYAVF</name>
<dbReference type="AlphaFoldDB" id="A0A2J6RHI4"/>
<dbReference type="Gene3D" id="3.40.50.720">
    <property type="entry name" value="NAD(P)-binding Rossmann-like Domain"/>
    <property type="match status" value="1"/>
</dbReference>
<dbReference type="EMBL" id="KZ613948">
    <property type="protein sequence ID" value="PMD37957.1"/>
    <property type="molecule type" value="Genomic_DNA"/>
</dbReference>
<dbReference type="PANTHER" id="PTHR47706:SF1">
    <property type="entry name" value="CIPA-LIKE, PUTATIVE (AFU_ORTHOLOGUE AFUA_1G12460)-RELATED"/>
    <property type="match status" value="1"/>
</dbReference>
<evidence type="ECO:0000256" key="2">
    <source>
        <dbReference type="ARBA" id="ARBA00022857"/>
    </source>
</evidence>
<dbReference type="Proteomes" id="UP000235786">
    <property type="component" value="Unassembled WGS sequence"/>
</dbReference>
<reference evidence="5 6" key="1">
    <citation type="submission" date="2016-04" db="EMBL/GenBank/DDBJ databases">
        <title>A degradative enzymes factory behind the ericoid mycorrhizal symbiosis.</title>
        <authorList>
            <consortium name="DOE Joint Genome Institute"/>
            <person name="Martino E."/>
            <person name="Morin E."/>
            <person name="Grelet G."/>
            <person name="Kuo A."/>
            <person name="Kohler A."/>
            <person name="Daghino S."/>
            <person name="Barry K."/>
            <person name="Choi C."/>
            <person name="Cichocki N."/>
            <person name="Clum A."/>
            <person name="Copeland A."/>
            <person name="Hainaut M."/>
            <person name="Haridas S."/>
            <person name="Labutti K."/>
            <person name="Lindquist E."/>
            <person name="Lipzen A."/>
            <person name="Khouja H.-R."/>
            <person name="Murat C."/>
            <person name="Ohm R."/>
            <person name="Olson A."/>
            <person name="Spatafora J."/>
            <person name="Veneault-Fourrey C."/>
            <person name="Henrissat B."/>
            <person name="Grigoriev I."/>
            <person name="Martin F."/>
            <person name="Perotto S."/>
        </authorList>
    </citation>
    <scope>NUCLEOTIDE SEQUENCE [LARGE SCALE GENOMIC DNA]</scope>
    <source>
        <strain evidence="5 6">F</strain>
    </source>
</reference>
<evidence type="ECO:0000256" key="3">
    <source>
        <dbReference type="ARBA" id="ARBA00023002"/>
    </source>
</evidence>
<dbReference type="PANTHER" id="PTHR47706">
    <property type="entry name" value="NMRA-LIKE FAMILY PROTEIN"/>
    <property type="match status" value="1"/>
</dbReference>
<dbReference type="InterPro" id="IPR016040">
    <property type="entry name" value="NAD(P)-bd_dom"/>
</dbReference>
<keyword evidence="2" id="KW-0521">NADP</keyword>
<dbReference type="InterPro" id="IPR036291">
    <property type="entry name" value="NAD(P)-bd_dom_sf"/>
</dbReference>
<dbReference type="InterPro" id="IPR051609">
    <property type="entry name" value="NmrA/Isoflavone_reductase-like"/>
</dbReference>
<proteinExistence type="inferred from homology"/>
<dbReference type="SUPFAM" id="SSF51735">
    <property type="entry name" value="NAD(P)-binding Rossmann-fold domains"/>
    <property type="match status" value="1"/>
</dbReference>
<evidence type="ECO:0000313" key="6">
    <source>
        <dbReference type="Proteomes" id="UP000235786"/>
    </source>
</evidence>
<keyword evidence="6" id="KW-1185">Reference proteome</keyword>
<protein>
    <submittedName>
        <fullName evidence="5">NAD(P)-binding protein</fullName>
    </submittedName>
</protein>
<evidence type="ECO:0000313" key="5">
    <source>
        <dbReference type="EMBL" id="PMD37957.1"/>
    </source>
</evidence>
<keyword evidence="3" id="KW-0560">Oxidoreductase</keyword>
<evidence type="ECO:0000256" key="1">
    <source>
        <dbReference type="ARBA" id="ARBA00005725"/>
    </source>
</evidence>
<dbReference type="Pfam" id="PF13460">
    <property type="entry name" value="NAD_binding_10"/>
    <property type="match status" value="1"/>
</dbReference>
<dbReference type="OrthoDB" id="9984533at2759"/>
<dbReference type="GO" id="GO:0016491">
    <property type="term" value="F:oxidoreductase activity"/>
    <property type="evidence" value="ECO:0007669"/>
    <property type="project" value="UniProtKB-KW"/>
</dbReference>
<comment type="similarity">
    <text evidence="1">Belongs to the NmrA-type oxidoreductase family. Isoflavone reductase subfamily.</text>
</comment>
<sequence>MSSTIKKVAVAGLNGNTGPAIIKALSAAGFEVTALTRSLEKTKQVLGPDINILEVDYLSHDSLVSALKGIDAVVVCGAGMYVLSPIPTQHKTLTYASPRLPEQTNLIDAAITAGVHRFLPSSLDGDISAPARRVLPFNERKVAVASYLSARESLISRTSIRTRPLLDFCLSRGALIDMRERSMTRFDGGDKRFSTTTTETAAKAVVAVLGMGSRWENKEVWVHDAVTCQNELLGWRKEVSGGGEWRVSEASTEEMRRKALEAMKA</sequence>
<evidence type="ECO:0000259" key="4">
    <source>
        <dbReference type="Pfam" id="PF13460"/>
    </source>
</evidence>